<evidence type="ECO:0000313" key="1">
    <source>
        <dbReference type="EMBL" id="MFC0812528.1"/>
    </source>
</evidence>
<proteinExistence type="predicted"/>
<comment type="caution">
    <text evidence="1">The sequence shown here is derived from an EMBL/GenBank/DDBJ whole genome shotgun (WGS) entry which is preliminary data.</text>
</comment>
<evidence type="ECO:0000313" key="2">
    <source>
        <dbReference type="Proteomes" id="UP001589920"/>
    </source>
</evidence>
<keyword evidence="2" id="KW-1185">Reference proteome</keyword>
<name>A0ABV6T5H9_9RHOB</name>
<sequence length="158" mass="18849">MNPPDLLPFAAFGGDWPAYEAELHRIFIAEIARGELTFRGDRVNCRRLPEAADRWASFWHLVQEGRVEDDRMPDLRRCERIRWVRWVIENAASHVEIDMWQNTRGTETNTLLWFREEYLVVLGQRQGYWLLRTAYCTEKSGRIAQLRKERDAFRRANP</sequence>
<protein>
    <submittedName>
        <fullName evidence="1">Uncharacterized protein</fullName>
    </submittedName>
</protein>
<dbReference type="RefSeq" id="WP_228189148.1">
    <property type="nucleotide sequence ID" value="NZ_JBHMQU010000046.1"/>
</dbReference>
<dbReference type="EMBL" id="JBHMQU010000046">
    <property type="protein sequence ID" value="MFC0812528.1"/>
    <property type="molecule type" value="Genomic_DNA"/>
</dbReference>
<accession>A0ABV6T5H9</accession>
<organism evidence="1 2">
    <name type="scientific">Paracoccus panacisoli</name>
    <dbReference type="NCBI Taxonomy" id="1510163"/>
    <lineage>
        <taxon>Bacteria</taxon>
        <taxon>Pseudomonadati</taxon>
        <taxon>Pseudomonadota</taxon>
        <taxon>Alphaproteobacteria</taxon>
        <taxon>Rhodobacterales</taxon>
        <taxon>Paracoccaceae</taxon>
        <taxon>Paracoccus</taxon>
    </lineage>
</organism>
<reference evidence="1 2" key="1">
    <citation type="submission" date="2024-09" db="EMBL/GenBank/DDBJ databases">
        <authorList>
            <person name="Sun Q."/>
            <person name="Mori K."/>
        </authorList>
    </citation>
    <scope>NUCLEOTIDE SEQUENCE [LARGE SCALE GENOMIC DNA]</scope>
    <source>
        <strain evidence="1 2">KCTC 42086</strain>
    </source>
</reference>
<gene>
    <name evidence="1" type="ORF">ACFHYO_10450</name>
</gene>
<dbReference type="Proteomes" id="UP001589920">
    <property type="component" value="Unassembled WGS sequence"/>
</dbReference>